<feature type="region of interest" description="Disordered" evidence="1">
    <location>
        <begin position="174"/>
        <end position="198"/>
    </location>
</feature>
<protein>
    <recommendedName>
        <fullName evidence="4">Lipoprotein</fullName>
    </recommendedName>
</protein>
<evidence type="ECO:0000256" key="1">
    <source>
        <dbReference type="SAM" id="MobiDB-lite"/>
    </source>
</evidence>
<comment type="caution">
    <text evidence="2">The sequence shown here is derived from an EMBL/GenBank/DDBJ whole genome shotgun (WGS) entry which is preliminary data.</text>
</comment>
<keyword evidence="3" id="KW-1185">Reference proteome</keyword>
<organism evidence="2 3">
    <name type="scientific">Antrihabitans cavernicola</name>
    <dbReference type="NCBI Taxonomy" id="2495913"/>
    <lineage>
        <taxon>Bacteria</taxon>
        <taxon>Bacillati</taxon>
        <taxon>Actinomycetota</taxon>
        <taxon>Actinomycetes</taxon>
        <taxon>Mycobacteriales</taxon>
        <taxon>Nocardiaceae</taxon>
        <taxon>Antrihabitans</taxon>
    </lineage>
</organism>
<proteinExistence type="predicted"/>
<dbReference type="Proteomes" id="UP000322244">
    <property type="component" value="Unassembled WGS sequence"/>
</dbReference>
<sequence length="198" mass="20497">MDTLMNRTLRILVALLIPLVVLTGCSGKTSSPSSSSAGTSIPADPSGSSSDAAPIDQQCPDSNATSFAKTKFAGHLALGFGAFHRYLYKPYQAGTFKKGADGRIVAFVKGGLSALFIKREVRLASEDVKASPALCKAIAAPLAKLGDTLEASFDKLKNGDASGITDANSLISSIETSSSQNGDPIKEDDNADISSNPK</sequence>
<dbReference type="OrthoDB" id="69889at2"/>
<evidence type="ECO:0000313" key="3">
    <source>
        <dbReference type="Proteomes" id="UP000322244"/>
    </source>
</evidence>
<gene>
    <name evidence="2" type="ORF">FOY51_07090</name>
</gene>
<evidence type="ECO:0000313" key="2">
    <source>
        <dbReference type="EMBL" id="KAA0024291.1"/>
    </source>
</evidence>
<accession>A0A5A7SJ66</accession>
<dbReference type="AlphaFoldDB" id="A0A5A7SJ66"/>
<evidence type="ECO:0008006" key="4">
    <source>
        <dbReference type="Google" id="ProtNLM"/>
    </source>
</evidence>
<dbReference type="EMBL" id="VLNY01000002">
    <property type="protein sequence ID" value="KAA0024291.1"/>
    <property type="molecule type" value="Genomic_DNA"/>
</dbReference>
<dbReference type="PROSITE" id="PS51257">
    <property type="entry name" value="PROKAR_LIPOPROTEIN"/>
    <property type="match status" value="1"/>
</dbReference>
<reference evidence="2 3" key="1">
    <citation type="submission" date="2019-07" db="EMBL/GenBank/DDBJ databases">
        <title>Rhodococcus cavernicolus sp. nov., isolated from a cave.</title>
        <authorList>
            <person name="Lee S.D."/>
        </authorList>
    </citation>
    <scope>NUCLEOTIDE SEQUENCE [LARGE SCALE GENOMIC DNA]</scope>
    <source>
        <strain evidence="2 3">C1-24</strain>
    </source>
</reference>
<feature type="region of interest" description="Disordered" evidence="1">
    <location>
        <begin position="28"/>
        <end position="55"/>
    </location>
</feature>
<name>A0A5A7SJ66_9NOCA</name>